<keyword evidence="2" id="KW-0812">Transmembrane</keyword>
<protein>
    <submittedName>
        <fullName evidence="3">Uncharacterized protein</fullName>
    </submittedName>
</protein>
<gene>
    <name evidence="3" type="ORF">A8990_112100</name>
</gene>
<feature type="transmembrane region" description="Helical" evidence="2">
    <location>
        <begin position="50"/>
        <end position="69"/>
    </location>
</feature>
<keyword evidence="2" id="KW-1133">Transmembrane helix</keyword>
<proteinExistence type="predicted"/>
<accession>A0A3D9S7Q6</accession>
<evidence type="ECO:0000313" key="4">
    <source>
        <dbReference type="Proteomes" id="UP000256304"/>
    </source>
</evidence>
<feature type="compositionally biased region" description="Pro residues" evidence="1">
    <location>
        <begin position="1"/>
        <end position="40"/>
    </location>
</feature>
<keyword evidence="2" id="KW-0472">Membrane</keyword>
<evidence type="ECO:0000256" key="1">
    <source>
        <dbReference type="SAM" id="MobiDB-lite"/>
    </source>
</evidence>
<reference evidence="3 4" key="1">
    <citation type="submission" date="2018-08" db="EMBL/GenBank/DDBJ databases">
        <title>Genomic Encyclopedia of Type Strains, Phase III (KMG-III): the genomes of soil and plant-associated and newly described type strains.</title>
        <authorList>
            <person name="Whitman W."/>
        </authorList>
    </citation>
    <scope>NUCLEOTIDE SEQUENCE [LARGE SCALE GENOMIC DNA]</scope>
    <source>
        <strain evidence="3 4">CGMCC 1.10966</strain>
    </source>
</reference>
<comment type="caution">
    <text evidence="3">The sequence shown here is derived from an EMBL/GenBank/DDBJ whole genome shotgun (WGS) entry which is preliminary data.</text>
</comment>
<dbReference type="Proteomes" id="UP000256304">
    <property type="component" value="Unassembled WGS sequence"/>
</dbReference>
<name>A0A3D9S7Q6_9BACL</name>
<sequence length="159" mass="17508">MCTSQPPKPPKPPKPSSPHPAPPAPPAPPPAPPPPHPFPPRTSSRPPTKLYWIFPLILIQMSGFARLYWIYPVIFGKKGEIRLFEAEMNGFFHYSSPIPAKQSSYIGYIHYSPPNDKKRTQAICLRPSNFNLYSSITTWAAPAAGMIRTPSAPASAVPP</sequence>
<evidence type="ECO:0000256" key="2">
    <source>
        <dbReference type="SAM" id="Phobius"/>
    </source>
</evidence>
<evidence type="ECO:0000313" key="3">
    <source>
        <dbReference type="EMBL" id="REE85371.1"/>
    </source>
</evidence>
<organism evidence="3 4">
    <name type="scientific">Paenibacillus taihuensis</name>
    <dbReference type="NCBI Taxonomy" id="1156355"/>
    <lineage>
        <taxon>Bacteria</taxon>
        <taxon>Bacillati</taxon>
        <taxon>Bacillota</taxon>
        <taxon>Bacilli</taxon>
        <taxon>Bacillales</taxon>
        <taxon>Paenibacillaceae</taxon>
        <taxon>Paenibacillus</taxon>
    </lineage>
</organism>
<dbReference type="AlphaFoldDB" id="A0A3D9S7Q6"/>
<keyword evidence="4" id="KW-1185">Reference proteome</keyword>
<dbReference type="EMBL" id="QTTN01000012">
    <property type="protein sequence ID" value="REE85371.1"/>
    <property type="molecule type" value="Genomic_DNA"/>
</dbReference>
<feature type="region of interest" description="Disordered" evidence="1">
    <location>
        <begin position="1"/>
        <end position="42"/>
    </location>
</feature>